<organism evidence="2 3">
    <name type="scientific">Peribacillus frigoritolerans</name>
    <dbReference type="NCBI Taxonomy" id="450367"/>
    <lineage>
        <taxon>Bacteria</taxon>
        <taxon>Bacillati</taxon>
        <taxon>Bacillota</taxon>
        <taxon>Bacilli</taxon>
        <taxon>Bacillales</taxon>
        <taxon>Bacillaceae</taxon>
        <taxon>Peribacillus</taxon>
    </lineage>
</organism>
<feature type="compositionally biased region" description="Low complexity" evidence="1">
    <location>
        <begin position="29"/>
        <end position="58"/>
    </location>
</feature>
<dbReference type="Proteomes" id="UP001238973">
    <property type="component" value="Unassembled WGS sequence"/>
</dbReference>
<name>A0AAJ1VDQ4_9BACI</name>
<dbReference type="Pfam" id="PF09671">
    <property type="entry name" value="Spore_GerQ"/>
    <property type="match status" value="1"/>
</dbReference>
<dbReference type="PIRSF" id="PIRSF038931">
    <property type="entry name" value="GerQ"/>
    <property type="match status" value="1"/>
</dbReference>
<accession>A0AAJ1VDQ4</accession>
<proteinExistence type="predicted"/>
<feature type="compositionally biased region" description="Low complexity" evidence="1">
    <location>
        <begin position="1"/>
        <end position="22"/>
    </location>
</feature>
<dbReference type="AlphaFoldDB" id="A0AAJ1VDQ4"/>
<evidence type="ECO:0000313" key="3">
    <source>
        <dbReference type="Proteomes" id="UP001238973"/>
    </source>
</evidence>
<feature type="region of interest" description="Disordered" evidence="1">
    <location>
        <begin position="1"/>
        <end position="80"/>
    </location>
</feature>
<reference evidence="2" key="1">
    <citation type="submission" date="2023-06" db="EMBL/GenBank/DDBJ databases">
        <title>Comparative genomics of Bacillaceae isolates and their secondary metabolite potential.</title>
        <authorList>
            <person name="Song L."/>
            <person name="Nielsen L.J."/>
            <person name="Mohite O."/>
            <person name="Xu X."/>
            <person name="Weber T."/>
            <person name="Kovacs A.T."/>
        </authorList>
    </citation>
    <scope>NUCLEOTIDE SEQUENCE</scope>
    <source>
        <strain evidence="2">G1S1</strain>
    </source>
</reference>
<keyword evidence="2" id="KW-0167">Capsid protein</keyword>
<sequence>MSQNNPYGNYPYGGNPYYPYENNEPELRQQNPNPQQGYQQQGYPQQGYQQPSYQPQQPTMAGTPQQMPVTMGQPPSGPQIPGMLPVEASYIENILRLNKGKLATVYTTFENNQEWNAMIFKGIIEAAGRDHLIISDPQTGKRYLIPMVYLDYITFDEEIEYDYPFGGAGLTTYSPR</sequence>
<evidence type="ECO:0000256" key="1">
    <source>
        <dbReference type="SAM" id="MobiDB-lite"/>
    </source>
</evidence>
<dbReference type="RefSeq" id="WP_289351376.1">
    <property type="nucleotide sequence ID" value="NZ_JAUCFI010000003.1"/>
</dbReference>
<dbReference type="InterPro" id="IPR014099">
    <property type="entry name" value="Spore_coat_GerQ"/>
</dbReference>
<feature type="compositionally biased region" description="Polar residues" evidence="1">
    <location>
        <begin position="59"/>
        <end position="68"/>
    </location>
</feature>
<dbReference type="NCBIfam" id="TIGR02728">
    <property type="entry name" value="spore_gerQ"/>
    <property type="match status" value="1"/>
</dbReference>
<protein>
    <submittedName>
        <fullName evidence="2">Spore coat protein GerQ</fullName>
    </submittedName>
</protein>
<comment type="caution">
    <text evidence="2">The sequence shown here is derived from an EMBL/GenBank/DDBJ whole genome shotgun (WGS) entry which is preliminary data.</text>
</comment>
<keyword evidence="2" id="KW-0946">Virion</keyword>
<gene>
    <name evidence="2" type="primary">gerQ</name>
    <name evidence="2" type="ORF">QUF85_28330</name>
</gene>
<evidence type="ECO:0000313" key="2">
    <source>
        <dbReference type="EMBL" id="MDM5287174.1"/>
    </source>
</evidence>
<dbReference type="EMBL" id="JAUCFI010000003">
    <property type="protein sequence ID" value="MDM5287174.1"/>
    <property type="molecule type" value="Genomic_DNA"/>
</dbReference>